<dbReference type="AlphaFoldDB" id="M0MV30"/>
<reference evidence="3 4" key="1">
    <citation type="journal article" date="2014" name="PLoS Genet.">
        <title>Phylogenetically driven sequencing of extremely halophilic archaea reveals strategies for static and dynamic osmo-response.</title>
        <authorList>
            <person name="Becker E.A."/>
            <person name="Seitzer P.M."/>
            <person name="Tritt A."/>
            <person name="Larsen D."/>
            <person name="Krusor M."/>
            <person name="Yao A.I."/>
            <person name="Wu D."/>
            <person name="Madern D."/>
            <person name="Eisen J.A."/>
            <person name="Darling A.E."/>
            <person name="Facciotti M.T."/>
        </authorList>
    </citation>
    <scope>NUCLEOTIDE SEQUENCE [LARGE SCALE GENOMIC DNA]</scope>
    <source>
        <strain evidence="3 4">JCM 13552</strain>
    </source>
</reference>
<comment type="caution">
    <text evidence="3">The sequence shown here is derived from an EMBL/GenBank/DDBJ whole genome shotgun (WGS) entry which is preliminary data.</text>
</comment>
<evidence type="ECO:0000256" key="2">
    <source>
        <dbReference type="SAM" id="Phobius"/>
    </source>
</evidence>
<keyword evidence="4" id="KW-1185">Reference proteome</keyword>
<organism evidence="3 4">
    <name type="scientific">Halococcus thailandensis JCM 13552</name>
    <dbReference type="NCBI Taxonomy" id="1227457"/>
    <lineage>
        <taxon>Archaea</taxon>
        <taxon>Methanobacteriati</taxon>
        <taxon>Methanobacteriota</taxon>
        <taxon>Stenosarchaea group</taxon>
        <taxon>Halobacteria</taxon>
        <taxon>Halobacteriales</taxon>
        <taxon>Halococcaceae</taxon>
        <taxon>Halococcus</taxon>
    </lineage>
</organism>
<dbReference type="OrthoDB" id="103676at2157"/>
<dbReference type="eggNOG" id="arCOG03256">
    <property type="taxonomic scope" value="Archaea"/>
</dbReference>
<keyword evidence="2" id="KW-1133">Transmembrane helix</keyword>
<feature type="transmembrane region" description="Helical" evidence="2">
    <location>
        <begin position="335"/>
        <end position="358"/>
    </location>
</feature>
<feature type="compositionally biased region" description="Low complexity" evidence="1">
    <location>
        <begin position="305"/>
        <end position="316"/>
    </location>
</feature>
<feature type="compositionally biased region" description="Low complexity" evidence="1">
    <location>
        <begin position="254"/>
        <end position="297"/>
    </location>
</feature>
<evidence type="ECO:0000313" key="3">
    <source>
        <dbReference type="EMBL" id="EMA49592.1"/>
    </source>
</evidence>
<sequence length="361" mass="37423">MSERSGVRAGEHGRSWLAAVALTVMVVGSLAVVPGSAVAQENATFIVQQGDTCTEVTPLGDGSQTVEQFYDYTVLDDQANYSSLGTTDIQENQVSQLFVYRGSDGLSLVFLHDKINEPYGFVATGDISGLPSDGEWAVEDDNYTNRDDTFEYTDTGAHIEWNSNGERTDGAAFRGLGSSDYSTITADIAFNDEVDRYPFEEWSGSPSDNEIDNWIVRSGDGSTTELDMSSPVEISPGSCSGGVSTFTATPNGSDANATTDTTDGSTAADTQTATDSPTPTETATATDTQTATDTPTAAEDDDTTADNGSDDGATATDGGGLVGTSSPTQTDSSDAFGPGFGAGAALLAVLALAGVALARRR</sequence>
<dbReference type="Proteomes" id="UP000011680">
    <property type="component" value="Unassembled WGS sequence"/>
</dbReference>
<keyword evidence="2" id="KW-0472">Membrane</keyword>
<evidence type="ECO:0000313" key="4">
    <source>
        <dbReference type="Proteomes" id="UP000011680"/>
    </source>
</evidence>
<protein>
    <submittedName>
        <fullName evidence="3">Cell surface glycoprotein related protein</fullName>
    </submittedName>
</protein>
<name>M0MV30_9EURY</name>
<dbReference type="PATRIC" id="fig|1227457.3.peg.3658"/>
<gene>
    <name evidence="3" type="ORF">C451_18688</name>
</gene>
<accession>M0MV30</accession>
<dbReference type="STRING" id="1227457.C451_18688"/>
<keyword evidence="2" id="KW-0812">Transmembrane</keyword>
<evidence type="ECO:0000256" key="1">
    <source>
        <dbReference type="SAM" id="MobiDB-lite"/>
    </source>
</evidence>
<dbReference type="EMBL" id="AOMF01000174">
    <property type="protein sequence ID" value="EMA49592.1"/>
    <property type="molecule type" value="Genomic_DNA"/>
</dbReference>
<feature type="region of interest" description="Disordered" evidence="1">
    <location>
        <begin position="201"/>
        <end position="340"/>
    </location>
</feature>
<feature type="compositionally biased region" description="Polar residues" evidence="1">
    <location>
        <begin position="237"/>
        <end position="253"/>
    </location>
</feature>
<dbReference type="RefSeq" id="WP_007742915.1">
    <property type="nucleotide sequence ID" value="NZ_AOMF01000174.1"/>
</dbReference>
<proteinExistence type="predicted"/>